<dbReference type="Pfam" id="PF01227">
    <property type="entry name" value="GTP_cyclohydroI"/>
    <property type="match status" value="1"/>
</dbReference>
<dbReference type="GO" id="GO:0003934">
    <property type="term" value="F:GTP cyclohydrolase I activity"/>
    <property type="evidence" value="ECO:0007669"/>
    <property type="project" value="UniProtKB-EC"/>
</dbReference>
<dbReference type="GO" id="GO:0005737">
    <property type="term" value="C:cytoplasm"/>
    <property type="evidence" value="ECO:0007669"/>
    <property type="project" value="TreeGrafter"/>
</dbReference>
<keyword evidence="6 10" id="KW-0378">Hydrolase</keyword>
<evidence type="ECO:0000259" key="9">
    <source>
        <dbReference type="Pfam" id="PF01227"/>
    </source>
</evidence>
<dbReference type="GO" id="GO:0006730">
    <property type="term" value="P:one-carbon metabolic process"/>
    <property type="evidence" value="ECO:0007669"/>
    <property type="project" value="UniProtKB-KW"/>
</dbReference>
<dbReference type="GO" id="GO:0006729">
    <property type="term" value="P:tetrahydrobiopterin biosynthetic process"/>
    <property type="evidence" value="ECO:0007669"/>
    <property type="project" value="TreeGrafter"/>
</dbReference>
<evidence type="ECO:0000256" key="2">
    <source>
        <dbReference type="ARBA" id="ARBA00005080"/>
    </source>
</evidence>
<feature type="region of interest" description="Disordered" evidence="8">
    <location>
        <begin position="24"/>
        <end position="48"/>
    </location>
</feature>
<evidence type="ECO:0000256" key="1">
    <source>
        <dbReference type="ARBA" id="ARBA00001052"/>
    </source>
</evidence>
<dbReference type="InterPro" id="IPR020602">
    <property type="entry name" value="GTP_CycHdrlase_I_dom"/>
</dbReference>
<dbReference type="InterPro" id="IPR001474">
    <property type="entry name" value="GTP_CycHdrlase_I"/>
</dbReference>
<dbReference type="InterPro" id="IPR043133">
    <property type="entry name" value="GTP-CH-I_C/QueF"/>
</dbReference>
<sequence>MAGRHHREPADHPGLLRHRAARLRPARRRARAGPAGRGAGPPGRQLTTDPLAFELTTFHNDAGYDELVLVHHITFRSPMFSGVAHVGYLPGERIVGLSKFARVVEHYAGPARLQERLTRQIADLLELRLLPRGVGVVVDAAHPGPGGRPGIRTRTTAMTGSLRTDPAVRAEFFAAVDGRYASSSRRRAR</sequence>
<dbReference type="EC" id="3.5.4.16" evidence="3"/>
<reference evidence="10 11" key="1">
    <citation type="submission" date="2018-01" db="EMBL/GenBank/DDBJ databases">
        <title>Draft genome sequence of Jiangella sp. GTF31.</title>
        <authorList>
            <person name="Sahin N."/>
            <person name="Ay H."/>
            <person name="Saygin H."/>
        </authorList>
    </citation>
    <scope>NUCLEOTIDE SEQUENCE [LARGE SCALE GENOMIC DNA]</scope>
    <source>
        <strain evidence="10 11">GTF31</strain>
    </source>
</reference>
<evidence type="ECO:0000256" key="5">
    <source>
        <dbReference type="ARBA" id="ARBA00022563"/>
    </source>
</evidence>
<evidence type="ECO:0000256" key="6">
    <source>
        <dbReference type="ARBA" id="ARBA00022801"/>
    </source>
</evidence>
<dbReference type="Proteomes" id="UP000248764">
    <property type="component" value="Unassembled WGS sequence"/>
</dbReference>
<dbReference type="SUPFAM" id="SSF55620">
    <property type="entry name" value="Tetrahydrobiopterin biosynthesis enzymes-like"/>
    <property type="match status" value="1"/>
</dbReference>
<evidence type="ECO:0000256" key="3">
    <source>
        <dbReference type="ARBA" id="ARBA00012715"/>
    </source>
</evidence>
<protein>
    <recommendedName>
        <fullName evidence="4">GTP cyclohydrolase 1</fullName>
        <ecNumber evidence="3">3.5.4.16</ecNumber>
    </recommendedName>
    <alternativeName>
        <fullName evidence="7">GTP cyclohydrolase I</fullName>
    </alternativeName>
</protein>
<evidence type="ECO:0000313" key="10">
    <source>
        <dbReference type="EMBL" id="PZF85560.1"/>
    </source>
</evidence>
<keyword evidence="11" id="KW-1185">Reference proteome</keyword>
<feature type="domain" description="GTP cyclohydrolase I" evidence="9">
    <location>
        <begin position="57"/>
        <end position="176"/>
    </location>
</feature>
<dbReference type="Gene3D" id="3.30.1130.10">
    <property type="match status" value="1"/>
</dbReference>
<name>A0A2W2BJX2_9ACTN</name>
<accession>A0A2W2BJX2</accession>
<comment type="pathway">
    <text evidence="2">Cofactor biosynthesis; 7,8-dihydroneopterin triphosphate biosynthesis; 7,8-dihydroneopterin triphosphate from GTP: step 1/1.</text>
</comment>
<dbReference type="EMBL" id="POTW01000007">
    <property type="protein sequence ID" value="PZF85560.1"/>
    <property type="molecule type" value="Genomic_DNA"/>
</dbReference>
<dbReference type="GO" id="GO:0005525">
    <property type="term" value="F:GTP binding"/>
    <property type="evidence" value="ECO:0007669"/>
    <property type="project" value="TreeGrafter"/>
</dbReference>
<dbReference type="PANTHER" id="PTHR11109:SF7">
    <property type="entry name" value="GTP CYCLOHYDROLASE 1"/>
    <property type="match status" value="1"/>
</dbReference>
<dbReference type="GO" id="GO:0046654">
    <property type="term" value="P:tetrahydrofolate biosynthetic process"/>
    <property type="evidence" value="ECO:0007669"/>
    <property type="project" value="InterPro"/>
</dbReference>
<dbReference type="GO" id="GO:0008270">
    <property type="term" value="F:zinc ion binding"/>
    <property type="evidence" value="ECO:0007669"/>
    <property type="project" value="TreeGrafter"/>
</dbReference>
<evidence type="ECO:0000256" key="7">
    <source>
        <dbReference type="ARBA" id="ARBA00030854"/>
    </source>
</evidence>
<organism evidence="10 11">
    <name type="scientific">Jiangella anatolica</name>
    <dbReference type="NCBI Taxonomy" id="2670374"/>
    <lineage>
        <taxon>Bacteria</taxon>
        <taxon>Bacillati</taxon>
        <taxon>Actinomycetota</taxon>
        <taxon>Actinomycetes</taxon>
        <taxon>Jiangellales</taxon>
        <taxon>Jiangellaceae</taxon>
        <taxon>Jiangella</taxon>
    </lineage>
</organism>
<evidence type="ECO:0000313" key="11">
    <source>
        <dbReference type="Proteomes" id="UP000248764"/>
    </source>
</evidence>
<keyword evidence="5" id="KW-0554">One-carbon metabolism</keyword>
<gene>
    <name evidence="10" type="ORF">C1I92_04100</name>
</gene>
<dbReference type="AlphaFoldDB" id="A0A2W2BJX2"/>
<comment type="catalytic activity">
    <reaction evidence="1">
        <text>GTP + H2O = 7,8-dihydroneopterin 3'-triphosphate + formate + H(+)</text>
        <dbReference type="Rhea" id="RHEA:17473"/>
        <dbReference type="ChEBI" id="CHEBI:15377"/>
        <dbReference type="ChEBI" id="CHEBI:15378"/>
        <dbReference type="ChEBI" id="CHEBI:15740"/>
        <dbReference type="ChEBI" id="CHEBI:37565"/>
        <dbReference type="ChEBI" id="CHEBI:58462"/>
        <dbReference type="EC" id="3.5.4.16"/>
    </reaction>
</comment>
<dbReference type="UniPathway" id="UPA00848">
    <property type="reaction ID" value="UER00151"/>
</dbReference>
<dbReference type="PANTHER" id="PTHR11109">
    <property type="entry name" value="GTP CYCLOHYDROLASE I"/>
    <property type="match status" value="1"/>
</dbReference>
<evidence type="ECO:0000256" key="4">
    <source>
        <dbReference type="ARBA" id="ARBA00017272"/>
    </source>
</evidence>
<proteinExistence type="predicted"/>
<evidence type="ECO:0000256" key="8">
    <source>
        <dbReference type="SAM" id="MobiDB-lite"/>
    </source>
</evidence>
<comment type="caution">
    <text evidence="10">The sequence shown here is derived from an EMBL/GenBank/DDBJ whole genome shotgun (WGS) entry which is preliminary data.</text>
</comment>